<dbReference type="Gene3D" id="1.20.5.4130">
    <property type="match status" value="1"/>
</dbReference>
<comment type="similarity">
    <text evidence="1">Belongs to the disease resistance NB-LRR family.</text>
</comment>
<dbReference type="GO" id="GO:0000166">
    <property type="term" value="F:nucleotide binding"/>
    <property type="evidence" value="ECO:0007669"/>
    <property type="project" value="UniProtKB-KW"/>
</dbReference>
<protein>
    <recommendedName>
        <fullName evidence="6">Disease resistance N-terminal domain-containing protein</fullName>
    </recommendedName>
</protein>
<keyword evidence="5" id="KW-0611">Plant defense</keyword>
<evidence type="ECO:0000256" key="3">
    <source>
        <dbReference type="ARBA" id="ARBA00022737"/>
    </source>
</evidence>
<proteinExistence type="inferred from homology"/>
<organism evidence="7 8">
    <name type="scientific">Miscanthus lutarioriparius</name>
    <dbReference type="NCBI Taxonomy" id="422564"/>
    <lineage>
        <taxon>Eukaryota</taxon>
        <taxon>Viridiplantae</taxon>
        <taxon>Streptophyta</taxon>
        <taxon>Embryophyta</taxon>
        <taxon>Tracheophyta</taxon>
        <taxon>Spermatophyta</taxon>
        <taxon>Magnoliopsida</taxon>
        <taxon>Liliopsida</taxon>
        <taxon>Poales</taxon>
        <taxon>Poaceae</taxon>
        <taxon>PACMAD clade</taxon>
        <taxon>Panicoideae</taxon>
        <taxon>Andropogonodae</taxon>
        <taxon>Andropogoneae</taxon>
        <taxon>Saccharinae</taxon>
        <taxon>Miscanthus</taxon>
    </lineage>
</organism>
<dbReference type="OrthoDB" id="687876at2759"/>
<evidence type="ECO:0000256" key="1">
    <source>
        <dbReference type="ARBA" id="ARBA00008894"/>
    </source>
</evidence>
<dbReference type="Pfam" id="PF18052">
    <property type="entry name" value="Rx_N"/>
    <property type="match status" value="1"/>
</dbReference>
<accession>A0A811QQR8</accession>
<keyword evidence="8" id="KW-1185">Reference proteome</keyword>
<reference evidence="7" key="1">
    <citation type="submission" date="2020-10" db="EMBL/GenBank/DDBJ databases">
        <authorList>
            <person name="Han B."/>
            <person name="Lu T."/>
            <person name="Zhao Q."/>
            <person name="Huang X."/>
            <person name="Zhao Y."/>
        </authorList>
    </citation>
    <scope>NUCLEOTIDE SEQUENCE</scope>
</reference>
<evidence type="ECO:0000313" key="8">
    <source>
        <dbReference type="Proteomes" id="UP000604825"/>
    </source>
</evidence>
<keyword evidence="4" id="KW-0547">Nucleotide-binding</keyword>
<comment type="caution">
    <text evidence="7">The sequence shown here is derived from an EMBL/GenBank/DDBJ whole genome shotgun (WGS) entry which is preliminary data.</text>
</comment>
<dbReference type="GO" id="GO:0006952">
    <property type="term" value="P:defense response"/>
    <property type="evidence" value="ECO:0007669"/>
    <property type="project" value="UniProtKB-KW"/>
</dbReference>
<keyword evidence="2" id="KW-0433">Leucine-rich repeat</keyword>
<name>A0A811QQR8_9POAL</name>
<evidence type="ECO:0000256" key="2">
    <source>
        <dbReference type="ARBA" id="ARBA00022614"/>
    </source>
</evidence>
<sequence length="122" mass="13690">MAMITAGCLVNVSDSVAQKLSGYQKIEKRILLLKMVVGNKLAPLLMKEYSSIVGAKKDLQELHCQVVEINNWLESVGGKAAWNDPSFNWLKELKDIAYKVDDIGNYKVVDPIKLNNFHKLLS</sequence>
<evidence type="ECO:0000313" key="7">
    <source>
        <dbReference type="EMBL" id="CAD6258343.1"/>
    </source>
</evidence>
<dbReference type="AlphaFoldDB" id="A0A811QQR8"/>
<dbReference type="EMBL" id="CAJGYO010000010">
    <property type="protein sequence ID" value="CAD6258343.1"/>
    <property type="molecule type" value="Genomic_DNA"/>
</dbReference>
<dbReference type="InterPro" id="IPR041118">
    <property type="entry name" value="Rx_N"/>
</dbReference>
<evidence type="ECO:0000256" key="5">
    <source>
        <dbReference type="ARBA" id="ARBA00022821"/>
    </source>
</evidence>
<gene>
    <name evidence="7" type="ORF">NCGR_LOCUS41819</name>
</gene>
<keyword evidence="3" id="KW-0677">Repeat</keyword>
<dbReference type="Proteomes" id="UP000604825">
    <property type="component" value="Unassembled WGS sequence"/>
</dbReference>
<feature type="domain" description="Disease resistance N-terminal" evidence="6">
    <location>
        <begin position="37"/>
        <end position="103"/>
    </location>
</feature>
<evidence type="ECO:0000259" key="6">
    <source>
        <dbReference type="Pfam" id="PF18052"/>
    </source>
</evidence>
<evidence type="ECO:0000256" key="4">
    <source>
        <dbReference type="ARBA" id="ARBA00022741"/>
    </source>
</evidence>